<proteinExistence type="predicted"/>
<dbReference type="Proteomes" id="UP000035425">
    <property type="component" value="Unassembled WGS sequence"/>
</dbReference>
<reference evidence="1 2" key="1">
    <citation type="submission" date="2014-12" db="EMBL/GenBank/DDBJ databases">
        <title>Frankia sp. BMG5.1 draft genome.</title>
        <authorList>
            <person name="Gtari M."/>
            <person name="Ghodhbane-Gtari F."/>
            <person name="Nouioui I."/>
            <person name="Ktari A."/>
            <person name="Hezbri K."/>
            <person name="Mimouni W."/>
            <person name="Sbissi I."/>
            <person name="Ayari A."/>
            <person name="Yamanaka T."/>
            <person name="Normand P."/>
            <person name="Tisa L.S."/>
            <person name="Boudabous A."/>
        </authorList>
    </citation>
    <scope>NUCLEOTIDE SEQUENCE [LARGE SCALE GENOMIC DNA]</scope>
    <source>
        <strain evidence="1 2">BMG5.1</strain>
    </source>
</reference>
<evidence type="ECO:0000313" key="2">
    <source>
        <dbReference type="Proteomes" id="UP000035425"/>
    </source>
</evidence>
<feature type="non-terminal residue" evidence="1">
    <location>
        <position position="1"/>
    </location>
</feature>
<comment type="caution">
    <text evidence="1">The sequence shown here is derived from an EMBL/GenBank/DDBJ whole genome shotgun (WGS) entry which is preliminary data.</text>
</comment>
<gene>
    <name evidence="1" type="ORF">FrCorBMG51_24430</name>
</gene>
<feature type="non-terminal residue" evidence="1">
    <location>
        <position position="264"/>
    </location>
</feature>
<dbReference type="RefSeq" id="WP_047225341.1">
    <property type="nucleotide sequence ID" value="NZ_JWIO01000102.1"/>
</dbReference>
<evidence type="ECO:0000313" key="1">
    <source>
        <dbReference type="EMBL" id="KLL09509.1"/>
    </source>
</evidence>
<dbReference type="EMBL" id="JWIO01000102">
    <property type="protein sequence ID" value="KLL09509.1"/>
    <property type="molecule type" value="Genomic_DNA"/>
</dbReference>
<keyword evidence="2" id="KW-1185">Reference proteome</keyword>
<sequence length="264" mass="27423">AGPLRLTVTVRVVDGPAAHDPSTALAAAATGTDLAAAAAAGLVETVVVEGRLARTVHLLTAEKQRIAAVAREIAASRHVSLARSGALDRTGADHGVPRLAGEDDDAYRARLRMVTSWRLATPAGFEQALNGVPDGSADGGPNTGLPSAVGVDARFRIVDEVDRLAVAVRMVEVVPPGGAGGAWRQRFGELARTGLLLDLETPPAARLPDATRTRLLEVRQVLRANLDRAQPVTERRYLAAVVATSLARAVRVLGTLTGSGALTL</sequence>
<organism evidence="1 2">
    <name type="scientific">Protofrankia coriariae</name>
    <dbReference type="NCBI Taxonomy" id="1562887"/>
    <lineage>
        <taxon>Bacteria</taxon>
        <taxon>Bacillati</taxon>
        <taxon>Actinomycetota</taxon>
        <taxon>Actinomycetes</taxon>
        <taxon>Frankiales</taxon>
        <taxon>Frankiaceae</taxon>
        <taxon>Protofrankia</taxon>
    </lineage>
</organism>
<name>A0ABR5EYI3_9ACTN</name>
<protein>
    <submittedName>
        <fullName evidence="1">Uncharacterized protein</fullName>
    </submittedName>
</protein>
<accession>A0ABR5EYI3</accession>